<sequence length="65" mass="6865">MSRVARQFSGGPSFCLSEPATLSSQICFPLFIFEAKGALLISDMSLTLGGSCLRAPVTGSYKCSQ</sequence>
<reference evidence="1" key="2">
    <citation type="journal article" date="2015" name="Data Brief">
        <title>Shoot transcriptome of the giant reed, Arundo donax.</title>
        <authorList>
            <person name="Barrero R.A."/>
            <person name="Guerrero F.D."/>
            <person name="Moolhuijzen P."/>
            <person name="Goolsby J.A."/>
            <person name="Tidwell J."/>
            <person name="Bellgard S.E."/>
            <person name="Bellgard M.I."/>
        </authorList>
    </citation>
    <scope>NUCLEOTIDE SEQUENCE</scope>
    <source>
        <tissue evidence="1">Shoot tissue taken approximately 20 cm above the soil surface</tissue>
    </source>
</reference>
<organism evidence="1">
    <name type="scientific">Arundo donax</name>
    <name type="common">Giant reed</name>
    <name type="synonym">Donax arundinaceus</name>
    <dbReference type="NCBI Taxonomy" id="35708"/>
    <lineage>
        <taxon>Eukaryota</taxon>
        <taxon>Viridiplantae</taxon>
        <taxon>Streptophyta</taxon>
        <taxon>Embryophyta</taxon>
        <taxon>Tracheophyta</taxon>
        <taxon>Spermatophyta</taxon>
        <taxon>Magnoliopsida</taxon>
        <taxon>Liliopsida</taxon>
        <taxon>Poales</taxon>
        <taxon>Poaceae</taxon>
        <taxon>PACMAD clade</taxon>
        <taxon>Arundinoideae</taxon>
        <taxon>Arundineae</taxon>
        <taxon>Arundo</taxon>
    </lineage>
</organism>
<evidence type="ECO:0000313" key="1">
    <source>
        <dbReference type="EMBL" id="JAE16831.1"/>
    </source>
</evidence>
<accession>A0A0A9THE2</accession>
<protein>
    <submittedName>
        <fullName evidence="1">Dmt101</fullName>
    </submittedName>
</protein>
<proteinExistence type="predicted"/>
<dbReference type="AlphaFoldDB" id="A0A0A9THE2"/>
<name>A0A0A9THE2_ARUDO</name>
<dbReference type="EMBL" id="GBRH01181065">
    <property type="protein sequence ID" value="JAE16831.1"/>
    <property type="molecule type" value="Transcribed_RNA"/>
</dbReference>
<reference evidence="1" key="1">
    <citation type="submission" date="2014-09" db="EMBL/GenBank/DDBJ databases">
        <authorList>
            <person name="Magalhaes I.L.F."/>
            <person name="Oliveira U."/>
            <person name="Santos F.R."/>
            <person name="Vidigal T.H.D.A."/>
            <person name="Brescovit A.D."/>
            <person name="Santos A.J."/>
        </authorList>
    </citation>
    <scope>NUCLEOTIDE SEQUENCE</scope>
    <source>
        <tissue evidence="1">Shoot tissue taken approximately 20 cm above the soil surface</tissue>
    </source>
</reference>